<keyword evidence="1" id="KW-0812">Transmembrane</keyword>
<dbReference type="InterPro" id="IPR012902">
    <property type="entry name" value="N_methyl_site"/>
</dbReference>
<dbReference type="Pfam" id="PF07963">
    <property type="entry name" value="N_methyl"/>
    <property type="match status" value="1"/>
</dbReference>
<evidence type="ECO:0000313" key="3">
    <source>
        <dbReference type="Proteomes" id="UP000176700"/>
    </source>
</evidence>
<name>A0A1G2FXQ6_9BACT</name>
<organism evidence="2 3">
    <name type="scientific">Candidatus Ryanbacteria bacterium RIFCSPHIGHO2_01_45_13</name>
    <dbReference type="NCBI Taxonomy" id="1802112"/>
    <lineage>
        <taxon>Bacteria</taxon>
        <taxon>Candidatus Ryaniibacteriota</taxon>
    </lineage>
</organism>
<dbReference type="SMART" id="SM00706">
    <property type="entry name" value="TECPR"/>
    <property type="match status" value="8"/>
</dbReference>
<gene>
    <name evidence="2" type="ORF">A2W41_01885</name>
</gene>
<sequence>MWKYTSDKGQSLLEVIVAMAIFSMIAVVMVSMASGSFVSLIKSREHTEAAALAQEGMEAVRSIRDGAWNELEFDQSGVSANSGEWAFMGEGSAETIGQYTRTITFDDVCRDGVGNVEDPCAGSPPDVHSKKVTARVDWTTGSDIPNTVKRTAYITNWDSRDWTQTDWSGGAGQAIWSDPSRFDSSVNIDVSTFGEVQLTEVESTWVKGGGEEALDDTDADFGAGVLNDTVIVGSGVPASVVLDQELAWSGHADSGSVTTRSLHDLYALSATDIWAVGDAGTVLHYAGSGWVVVSSPTTAALHSIFMISPSNGWAVGDNGTIIRWNGVNWSSVVSPVSTHLYSIFMVSANDGWAVGRTGKILRWNGVSWSESRDTGSHTWNALSMISSNNGWLAGTSGKIYRYNGVDWTEFQDTGNQTWNSLFMVSFTNGWVIGNGGNIRRFNGIRWVSVSSPVGTNLQSVFMVNANDGWAVGNAGEILRWDGISWQRFHNVGSIQLNSVFMASAFEGWTVGAGGTIFRYKGSGTFHSRIFDSGDAGTVWNAVYWTESLPVGSDITIATRTGNTPIPDGTWSAFSGELTDSVVSDITSPNGRYIQYRATFTRGTAGGETPQLADITIVYNAPTSRNLNDIYLISQNDVWAVGDNGTIIHYGGSVWLPVVSPTSQNLRGVFFVDPGEGWAVGDNGTIIHYESGSWFSVPSPTARDLHDIYMVNASDGWIVGNVGEMLRWNGSQWLSVSSPTTSRLLSVYMLSASEGWAAGENGGILFWNGVSWIVFQGTGSHIWESLYTVSSSDGWLVGSGGWIYRFNGSAWTAFDNKIVSPLNAVFMTAADRGWIVGAGGNIFRWNGALWESELSSTDRILNAVSMFSAVEGWAVGDRGTILHYTRNSTYAPFGVLVSSAFPLGDPSPLQVIEWDESVPLCSPSCGMLFQIRAAPDNAGTPGLWTAWYGVTGPATVFIETNGSLIPKELNGNEWAQYRTILIGDGLNTPILYEVRVHYK</sequence>
<dbReference type="AlphaFoldDB" id="A0A1G2FXQ6"/>
<evidence type="ECO:0000313" key="2">
    <source>
        <dbReference type="EMBL" id="OGZ42853.1"/>
    </source>
</evidence>
<keyword evidence="1" id="KW-1133">Transmembrane helix</keyword>
<dbReference type="EMBL" id="MHNI01000012">
    <property type="protein sequence ID" value="OGZ42853.1"/>
    <property type="molecule type" value="Genomic_DNA"/>
</dbReference>
<evidence type="ECO:0000256" key="1">
    <source>
        <dbReference type="SAM" id="Phobius"/>
    </source>
</evidence>
<keyword evidence="1" id="KW-0472">Membrane</keyword>
<reference evidence="2 3" key="1">
    <citation type="journal article" date="2016" name="Nat. Commun.">
        <title>Thousands of microbial genomes shed light on interconnected biogeochemical processes in an aquifer system.</title>
        <authorList>
            <person name="Anantharaman K."/>
            <person name="Brown C.T."/>
            <person name="Hug L.A."/>
            <person name="Sharon I."/>
            <person name="Castelle C.J."/>
            <person name="Probst A.J."/>
            <person name="Thomas B.C."/>
            <person name="Singh A."/>
            <person name="Wilkins M.J."/>
            <person name="Karaoz U."/>
            <person name="Brodie E.L."/>
            <person name="Williams K.H."/>
            <person name="Hubbard S.S."/>
            <person name="Banfield J.F."/>
        </authorList>
    </citation>
    <scope>NUCLEOTIDE SEQUENCE [LARGE SCALE GENOMIC DNA]</scope>
</reference>
<protein>
    <submittedName>
        <fullName evidence="2">Uncharacterized protein</fullName>
    </submittedName>
</protein>
<dbReference type="Proteomes" id="UP000176700">
    <property type="component" value="Unassembled WGS sequence"/>
</dbReference>
<comment type="caution">
    <text evidence="2">The sequence shown here is derived from an EMBL/GenBank/DDBJ whole genome shotgun (WGS) entry which is preliminary data.</text>
</comment>
<accession>A0A1G2FXQ6</accession>
<dbReference type="InterPro" id="IPR006624">
    <property type="entry name" value="Beta-propeller_rpt_TECPR"/>
</dbReference>
<feature type="transmembrane region" description="Helical" evidence="1">
    <location>
        <begin position="12"/>
        <end position="33"/>
    </location>
</feature>
<proteinExistence type="predicted"/>